<dbReference type="SUPFAM" id="SSF55144">
    <property type="entry name" value="LigT-like"/>
    <property type="match status" value="1"/>
</dbReference>
<dbReference type="STRING" id="1891224.BBP83_12850"/>
<keyword evidence="1" id="KW-0436">Ligase</keyword>
<dbReference type="Proteomes" id="UP000186553">
    <property type="component" value="Unassembled WGS sequence"/>
</dbReference>
<evidence type="ECO:0000313" key="2">
    <source>
        <dbReference type="Proteomes" id="UP000186553"/>
    </source>
</evidence>
<sequence length="202" mass="23731">MPVVPTIAQDYPDWHKGRSQFSLWYVEIHQPELLDYLEQLRCSFSDLLFTPNTRQFHITLFVCGFLNQRQIYNDDFSVAKFNQQLQQLQLFNIKPFRLKIGKMNSFESALFIEVEDSSQTLNLIRQQLKQSANEIAPLNYCPHITLGLYADHLNSDEVFERIKKIQQHSFEFDVKQLTFGTYVAQELQGPLSVYQQFNLGDL</sequence>
<proteinExistence type="predicted"/>
<dbReference type="InterPro" id="IPR009097">
    <property type="entry name" value="Cyclic_Pdiesterase"/>
</dbReference>
<organism evidence="1 2">
    <name type="scientific">Acinetobacter celticus</name>
    <dbReference type="NCBI Taxonomy" id="1891224"/>
    <lineage>
        <taxon>Bacteria</taxon>
        <taxon>Pseudomonadati</taxon>
        <taxon>Pseudomonadota</taxon>
        <taxon>Gammaproteobacteria</taxon>
        <taxon>Moraxellales</taxon>
        <taxon>Moraxellaceae</taxon>
        <taxon>Acinetobacter</taxon>
    </lineage>
</organism>
<reference evidence="1 2" key="1">
    <citation type="submission" date="2016-07" db="EMBL/GenBank/DDBJ databases">
        <title>Acinetobacter sp. ANC 4603.</title>
        <authorList>
            <person name="Radolfova-Krizova L."/>
            <person name="Nemec A."/>
        </authorList>
    </citation>
    <scope>NUCLEOTIDE SEQUENCE [LARGE SCALE GENOMIC DNA]</scope>
    <source>
        <strain evidence="1 2">ANC 4603</strain>
    </source>
</reference>
<name>A0A1C3CTH8_9GAMM</name>
<dbReference type="EMBL" id="MBDL01000013">
    <property type="protein sequence ID" value="ODA12043.1"/>
    <property type="molecule type" value="Genomic_DNA"/>
</dbReference>
<dbReference type="GO" id="GO:0016874">
    <property type="term" value="F:ligase activity"/>
    <property type="evidence" value="ECO:0007669"/>
    <property type="project" value="UniProtKB-KW"/>
</dbReference>
<comment type="caution">
    <text evidence="1">The sequence shown here is derived from an EMBL/GenBank/DDBJ whole genome shotgun (WGS) entry which is preliminary data.</text>
</comment>
<dbReference type="Pfam" id="PF13563">
    <property type="entry name" value="2_5_RNA_ligase2"/>
    <property type="match status" value="1"/>
</dbReference>
<protein>
    <submittedName>
        <fullName evidence="1">2'-5' RNA ligase</fullName>
    </submittedName>
</protein>
<dbReference type="OrthoDB" id="5540889at2"/>
<dbReference type="AlphaFoldDB" id="A0A1C3CTH8"/>
<keyword evidence="2" id="KW-1185">Reference proteome</keyword>
<gene>
    <name evidence="1" type="ORF">BBP83_12850</name>
</gene>
<accession>A0A1C3CTH8</accession>
<dbReference type="Gene3D" id="3.90.1140.10">
    <property type="entry name" value="Cyclic phosphodiesterase"/>
    <property type="match status" value="1"/>
</dbReference>
<evidence type="ECO:0000313" key="1">
    <source>
        <dbReference type="EMBL" id="ODA12043.1"/>
    </source>
</evidence>